<reference evidence="2 3" key="1">
    <citation type="submission" date="2022-07" db="EMBL/GenBank/DDBJ databases">
        <title>Characterization of plant growth promoting rhizobacteria (PGPR) for use as bioinoculants in agriculture.</title>
        <authorList>
            <person name="Hassen A.I."/>
            <person name="Pierneef R."/>
        </authorList>
    </citation>
    <scope>NUCLEOTIDE SEQUENCE [LARGE SCALE GENOMIC DNA]</scope>
    <source>
        <strain evidence="2 3">SARCC-3054</strain>
    </source>
</reference>
<dbReference type="InterPro" id="IPR057727">
    <property type="entry name" value="WCX_dom"/>
</dbReference>
<dbReference type="EMBL" id="JANIGP010000008">
    <property type="protein sequence ID" value="MCY0109281.1"/>
    <property type="molecule type" value="Genomic_DNA"/>
</dbReference>
<dbReference type="Pfam" id="PF25583">
    <property type="entry name" value="WCX"/>
    <property type="match status" value="1"/>
</dbReference>
<proteinExistence type="predicted"/>
<feature type="domain" description="WCX" evidence="1">
    <location>
        <begin position="277"/>
        <end position="354"/>
    </location>
</feature>
<dbReference type="Proteomes" id="UP001207830">
    <property type="component" value="Unassembled WGS sequence"/>
</dbReference>
<organism evidence="2 3">
    <name type="scientific">Pseudomonas monsensis</name>
    <dbReference type="NCBI Taxonomy" id="2745509"/>
    <lineage>
        <taxon>Bacteria</taxon>
        <taxon>Pseudomonadati</taxon>
        <taxon>Pseudomonadota</taxon>
        <taxon>Gammaproteobacteria</taxon>
        <taxon>Pseudomonadales</taxon>
        <taxon>Pseudomonadaceae</taxon>
        <taxon>Pseudomonas</taxon>
    </lineage>
</organism>
<comment type="caution">
    <text evidence="2">The sequence shown here is derived from an EMBL/GenBank/DDBJ whole genome shotgun (WGS) entry which is preliminary data.</text>
</comment>
<dbReference type="RefSeq" id="WP_267801724.1">
    <property type="nucleotide sequence ID" value="NZ_JANIGP010000008.1"/>
</dbReference>
<keyword evidence="3" id="KW-1185">Reference proteome</keyword>
<evidence type="ECO:0000313" key="3">
    <source>
        <dbReference type="Proteomes" id="UP001207830"/>
    </source>
</evidence>
<evidence type="ECO:0000313" key="2">
    <source>
        <dbReference type="EMBL" id="MCY0109281.1"/>
    </source>
</evidence>
<accession>A0ABT3YUU5</accession>
<name>A0ABT3YUU5_9PSED</name>
<sequence length="360" mass="40849">MKNKVDLFDRRDCLRKILLGYKEPQSTTVLHERLCAELELENHIPKSTQRDLEALERIGDVRQVKLDSDLRANFWEWAGPGLDLTLLPTEAMTVSAIIDHAARFGLQAPPEMLGKLRKYVDGVMRKGPHRKLEWAKRITTGTRFTVLQPGRSNPDHVARIQDALRYNEPLKVTYLPRDAGGVECVYHLKPLALSYQDSNIYLSAYVLIEEWPEGCAPEPGAKRGKYSSNGPNTQCALMLHRVVAIGESGWEIPEPGNFDVNSPEAQKHLMTIHDNELVELHLRLGVNLHNRLSENPLTADQFMEQTSDGKWELRCTLLDTQGLRLFLLSNADEIEVIEPPVIRAHVREALRRAVSLYADD</sequence>
<protein>
    <submittedName>
        <fullName evidence="2">WYL domain-containing protein</fullName>
    </submittedName>
</protein>
<gene>
    <name evidence="2" type="ORF">NQF78_13220</name>
</gene>
<evidence type="ECO:0000259" key="1">
    <source>
        <dbReference type="Pfam" id="PF25583"/>
    </source>
</evidence>